<feature type="transmembrane region" description="Helical" evidence="2">
    <location>
        <begin position="222"/>
        <end position="240"/>
    </location>
</feature>
<feature type="transmembrane region" description="Helical" evidence="2">
    <location>
        <begin position="281"/>
        <end position="305"/>
    </location>
</feature>
<feature type="region of interest" description="Disordered" evidence="1">
    <location>
        <begin position="37"/>
        <end position="77"/>
    </location>
</feature>
<feature type="transmembrane region" description="Helical" evidence="2">
    <location>
        <begin position="120"/>
        <end position="138"/>
    </location>
</feature>
<keyword evidence="2" id="KW-0472">Membrane</keyword>
<feature type="compositionally biased region" description="Pro residues" evidence="1">
    <location>
        <begin position="53"/>
        <end position="64"/>
    </location>
</feature>
<feature type="region of interest" description="Disordered" evidence="1">
    <location>
        <begin position="1"/>
        <end position="25"/>
    </location>
</feature>
<dbReference type="Proteomes" id="UP000269289">
    <property type="component" value="Unassembled WGS sequence"/>
</dbReference>
<evidence type="ECO:0000256" key="2">
    <source>
        <dbReference type="SAM" id="Phobius"/>
    </source>
</evidence>
<keyword evidence="4" id="KW-1185">Reference proteome</keyword>
<feature type="non-terminal residue" evidence="3">
    <location>
        <position position="1"/>
    </location>
</feature>
<feature type="non-terminal residue" evidence="3">
    <location>
        <position position="330"/>
    </location>
</feature>
<feature type="compositionally biased region" description="Low complexity" evidence="1">
    <location>
        <begin position="65"/>
        <end position="76"/>
    </location>
</feature>
<comment type="caution">
    <text evidence="3">The sequence shown here is derived from an EMBL/GenBank/DDBJ whole genome shotgun (WGS) entry which is preliminary data.</text>
</comment>
<feature type="transmembrane region" description="Helical" evidence="2">
    <location>
        <begin position="197"/>
        <end position="216"/>
    </location>
</feature>
<keyword evidence="2" id="KW-0812">Transmembrane</keyword>
<protein>
    <submittedName>
        <fullName evidence="3">Uncharacterized protein</fullName>
    </submittedName>
</protein>
<evidence type="ECO:0000256" key="1">
    <source>
        <dbReference type="SAM" id="MobiDB-lite"/>
    </source>
</evidence>
<gene>
    <name evidence="3" type="ORF">EBM89_20770</name>
</gene>
<sequence length="330" mass="31637">PLGRTAAGPTGTTGAPGVLGASGAPGVARAVPAPAVWASPTTAPSTPGSLGSTPPPSAPSPADGPRPSGAPSASATPPVPPVRGLAGLLAASPWRGTLTALAAVQVAFLGLLTWASRPTVALGAVAVVVLVLRARPLVVAELRGVLVGVATAYGTVVVAVLLGAQGWDGFGVLGLVAVSLLVLAAVLTVLPRVATDTWLGVLTVALLPAVAGIVAVAVDRTWWGAGVAAALLALEVVLLATGARRVPGWLRVLAAALALPTASVVVICAGAVLLPGSGSPVLLPVIAVLTAGVALAAPGAAAGVARRTADVRPGSARIALEVAAAATGGI</sequence>
<feature type="compositionally biased region" description="Low complexity" evidence="1">
    <location>
        <begin position="37"/>
        <end position="52"/>
    </location>
</feature>
<name>A0A3M2IQ44_9CELL</name>
<dbReference type="EMBL" id="RFFI01000267">
    <property type="protein sequence ID" value="RMI00528.1"/>
    <property type="molecule type" value="Genomic_DNA"/>
</dbReference>
<proteinExistence type="predicted"/>
<keyword evidence="2" id="KW-1133">Transmembrane helix</keyword>
<accession>A0A3M2IQ44</accession>
<organism evidence="3 4">
    <name type="scientific">Cellulomonas triticagri</name>
    <dbReference type="NCBI Taxonomy" id="2483352"/>
    <lineage>
        <taxon>Bacteria</taxon>
        <taxon>Bacillati</taxon>
        <taxon>Actinomycetota</taxon>
        <taxon>Actinomycetes</taxon>
        <taxon>Micrococcales</taxon>
        <taxon>Cellulomonadaceae</taxon>
        <taxon>Cellulomonas</taxon>
    </lineage>
</organism>
<feature type="transmembrane region" description="Helical" evidence="2">
    <location>
        <begin position="252"/>
        <end position="275"/>
    </location>
</feature>
<evidence type="ECO:0000313" key="4">
    <source>
        <dbReference type="Proteomes" id="UP000269289"/>
    </source>
</evidence>
<feature type="transmembrane region" description="Helical" evidence="2">
    <location>
        <begin position="145"/>
        <end position="164"/>
    </location>
</feature>
<feature type="transmembrane region" description="Helical" evidence="2">
    <location>
        <begin position="170"/>
        <end position="190"/>
    </location>
</feature>
<evidence type="ECO:0000313" key="3">
    <source>
        <dbReference type="EMBL" id="RMI00528.1"/>
    </source>
</evidence>
<dbReference type="AlphaFoldDB" id="A0A3M2IQ44"/>
<reference evidence="3 4" key="1">
    <citation type="submission" date="2018-10" db="EMBL/GenBank/DDBJ databases">
        <title>Isolation, diversity and antifungal activity of actinobacteria from wheat.</title>
        <authorList>
            <person name="Han C."/>
        </authorList>
    </citation>
    <scope>NUCLEOTIDE SEQUENCE [LARGE SCALE GENOMIC DNA]</scope>
    <source>
        <strain evidence="3 4">NEAU-YY56</strain>
    </source>
</reference>